<evidence type="ECO:0000313" key="2">
    <source>
        <dbReference type="WBParaSite" id="jg26161"/>
    </source>
</evidence>
<proteinExistence type="predicted"/>
<dbReference type="AlphaFoldDB" id="A0A915E628"/>
<dbReference type="InterPro" id="IPR026776">
    <property type="entry name" value="UPF0729_C18orf32-like"/>
</dbReference>
<sequence length="90" mass="10006">MVCVPCILLPFLLAIYLKFIQPFVLKFVPQAWKARLDALLYPTATCPLPKNKPVIVNQKPSSIAQPMEETEGILADGPGEGDCCEEKKYI</sequence>
<dbReference type="Pfam" id="PF14975">
    <property type="entry name" value="DUF4512"/>
    <property type="match status" value="1"/>
</dbReference>
<protein>
    <submittedName>
        <fullName evidence="2">Uncharacterized protein</fullName>
    </submittedName>
</protein>
<reference evidence="2" key="1">
    <citation type="submission" date="2022-11" db="UniProtKB">
        <authorList>
            <consortium name="WormBaseParasite"/>
        </authorList>
    </citation>
    <scope>IDENTIFICATION</scope>
</reference>
<dbReference type="Proteomes" id="UP000887574">
    <property type="component" value="Unplaced"/>
</dbReference>
<accession>A0A915E628</accession>
<evidence type="ECO:0000313" key="1">
    <source>
        <dbReference type="Proteomes" id="UP000887574"/>
    </source>
</evidence>
<dbReference type="WBParaSite" id="jg26161">
    <property type="protein sequence ID" value="jg26161"/>
    <property type="gene ID" value="jg26161"/>
</dbReference>
<name>A0A915E628_9BILA</name>
<organism evidence="1 2">
    <name type="scientific">Ditylenchus dipsaci</name>
    <dbReference type="NCBI Taxonomy" id="166011"/>
    <lineage>
        <taxon>Eukaryota</taxon>
        <taxon>Metazoa</taxon>
        <taxon>Ecdysozoa</taxon>
        <taxon>Nematoda</taxon>
        <taxon>Chromadorea</taxon>
        <taxon>Rhabditida</taxon>
        <taxon>Tylenchina</taxon>
        <taxon>Tylenchomorpha</taxon>
        <taxon>Sphaerularioidea</taxon>
        <taxon>Anguinidae</taxon>
        <taxon>Anguininae</taxon>
        <taxon>Ditylenchus</taxon>
    </lineage>
</organism>
<keyword evidence="1" id="KW-1185">Reference proteome</keyword>